<dbReference type="PANTHER" id="PTHR47992">
    <property type="entry name" value="PROTEIN PHOSPHATASE"/>
    <property type="match status" value="1"/>
</dbReference>
<evidence type="ECO:0000256" key="1">
    <source>
        <dbReference type="SAM" id="MobiDB-lite"/>
    </source>
</evidence>
<dbReference type="InterPro" id="IPR036457">
    <property type="entry name" value="PPM-type-like_dom_sf"/>
</dbReference>
<evidence type="ECO:0000313" key="4">
    <source>
        <dbReference type="Proteomes" id="UP001628156"/>
    </source>
</evidence>
<organism evidence="3 4">
    <name type="scientific">Entamoeba nuttalli</name>
    <dbReference type="NCBI Taxonomy" id="412467"/>
    <lineage>
        <taxon>Eukaryota</taxon>
        <taxon>Amoebozoa</taxon>
        <taxon>Evosea</taxon>
        <taxon>Archamoebae</taxon>
        <taxon>Mastigamoebida</taxon>
        <taxon>Entamoebidae</taxon>
        <taxon>Entamoeba</taxon>
    </lineage>
</organism>
<dbReference type="Pfam" id="PF00481">
    <property type="entry name" value="PP2C"/>
    <property type="match status" value="1"/>
</dbReference>
<feature type="compositionally biased region" description="Basic and acidic residues" evidence="1">
    <location>
        <begin position="25"/>
        <end position="35"/>
    </location>
</feature>
<feature type="compositionally biased region" description="Low complexity" evidence="1">
    <location>
        <begin position="1"/>
        <end position="12"/>
    </location>
</feature>
<dbReference type="PROSITE" id="PS51746">
    <property type="entry name" value="PPM_2"/>
    <property type="match status" value="1"/>
</dbReference>
<feature type="region of interest" description="Disordered" evidence="1">
    <location>
        <begin position="1"/>
        <end position="39"/>
    </location>
</feature>
<dbReference type="CDD" id="cd00143">
    <property type="entry name" value="PP2Cc"/>
    <property type="match status" value="1"/>
</dbReference>
<keyword evidence="4" id="KW-1185">Reference proteome</keyword>
<dbReference type="InterPro" id="IPR015655">
    <property type="entry name" value="PP2C"/>
</dbReference>
<evidence type="ECO:0000313" key="3">
    <source>
        <dbReference type="EMBL" id="GAB1228147.1"/>
    </source>
</evidence>
<dbReference type="SMART" id="SM00332">
    <property type="entry name" value="PP2Cc"/>
    <property type="match status" value="1"/>
</dbReference>
<name>A0ABQ0DZ66_9EUKA</name>
<proteinExistence type="predicted"/>
<evidence type="ECO:0000259" key="2">
    <source>
        <dbReference type="PROSITE" id="PS51746"/>
    </source>
</evidence>
<dbReference type="SMART" id="SM00331">
    <property type="entry name" value="PP2C_SIG"/>
    <property type="match status" value="1"/>
</dbReference>
<protein>
    <recommendedName>
        <fullName evidence="2">PPM-type phosphatase domain-containing protein</fullName>
    </recommendedName>
</protein>
<gene>
    <name evidence="3" type="ORF">ENUP19_0378G0028</name>
</gene>
<dbReference type="SUPFAM" id="SSF81606">
    <property type="entry name" value="PP2C-like"/>
    <property type="match status" value="1"/>
</dbReference>
<dbReference type="Gene3D" id="3.60.40.10">
    <property type="entry name" value="PPM-type phosphatase domain"/>
    <property type="match status" value="1"/>
</dbReference>
<accession>A0ABQ0DZ66</accession>
<feature type="domain" description="PPM-type phosphatase" evidence="2">
    <location>
        <begin position="88"/>
        <end position="320"/>
    </location>
</feature>
<reference evidence="3 4" key="1">
    <citation type="journal article" date="2019" name="PLoS Negl. Trop. Dis.">
        <title>Whole genome sequencing of Entamoeba nuttalli reveals mammalian host-related molecular signatures and a novel octapeptide-repeat surface protein.</title>
        <authorList>
            <person name="Tanaka M."/>
            <person name="Makiuchi T."/>
            <person name="Komiyama T."/>
            <person name="Shiina T."/>
            <person name="Osaki K."/>
            <person name="Tachibana H."/>
        </authorList>
    </citation>
    <scope>NUCLEOTIDE SEQUENCE [LARGE SCALE GENOMIC DNA]</scope>
    <source>
        <strain evidence="3 4">P19-061405</strain>
    </source>
</reference>
<dbReference type="InterPro" id="IPR001932">
    <property type="entry name" value="PPM-type_phosphatase-like_dom"/>
</dbReference>
<dbReference type="EMBL" id="BAAFRS010000378">
    <property type="protein sequence ID" value="GAB1228147.1"/>
    <property type="molecule type" value="Genomic_DNA"/>
</dbReference>
<comment type="caution">
    <text evidence="3">The sequence shown here is derived from an EMBL/GenBank/DDBJ whole genome shotgun (WGS) entry which is preliminary data.</text>
</comment>
<dbReference type="Proteomes" id="UP001628156">
    <property type="component" value="Unassembled WGS sequence"/>
</dbReference>
<sequence length="320" mass="35171">MSSEGSSSNNNFDDYDDSTDSSEEEFIRQQAEKAKVHLPRKSSTILIEKGKTAQLLADNNIDHTEYDSDDEDLNCSDLSVYETSTQCTSAVAHTSGRRNYNEDRICVATNIEGADLFAVFDGHNGHEAATLCRNKLKQVYGSCHGNINDTFQSLNDIVSKETTAGCTATIVAIKQNSIEVGNCGDSPAYVIRKDKSIEKITYDHKATDPKEEEMIVKNGGVVMNLFGTKRVNGQIMVTRSIGDRSLHPPMTSIPTTKIISKEDIISICVMSDGVTDALTDLEIRDIMTNGQPIEIRAQTIRNQAYKEGSKDNICVVVVDL</sequence>
<feature type="compositionally biased region" description="Acidic residues" evidence="1">
    <location>
        <begin position="13"/>
        <end position="24"/>
    </location>
</feature>